<keyword evidence="1" id="KW-0472">Membrane</keyword>
<name>A0ABX5XWJ8_9BACT</name>
<feature type="transmembrane region" description="Helical" evidence="1">
    <location>
        <begin position="20"/>
        <end position="40"/>
    </location>
</feature>
<dbReference type="Proteomes" id="UP000318081">
    <property type="component" value="Chromosome"/>
</dbReference>
<accession>A0ABX5XWJ8</accession>
<evidence type="ECO:0000256" key="1">
    <source>
        <dbReference type="SAM" id="Phobius"/>
    </source>
</evidence>
<reference evidence="2 3" key="1">
    <citation type="submission" date="2019-02" db="EMBL/GenBank/DDBJ databases">
        <title>Deep-cultivation of Planctomycetes and their phenomic and genomic characterization uncovers novel biology.</title>
        <authorList>
            <person name="Wiegand S."/>
            <person name="Jogler M."/>
            <person name="Boedeker C."/>
            <person name="Pinto D."/>
            <person name="Vollmers J."/>
            <person name="Rivas-Marin E."/>
            <person name="Kohn T."/>
            <person name="Peeters S.H."/>
            <person name="Heuer A."/>
            <person name="Rast P."/>
            <person name="Oberbeckmann S."/>
            <person name="Bunk B."/>
            <person name="Jeske O."/>
            <person name="Meyerdierks A."/>
            <person name="Storesund J.E."/>
            <person name="Kallscheuer N."/>
            <person name="Luecker S."/>
            <person name="Lage O.M."/>
            <person name="Pohl T."/>
            <person name="Merkel B.J."/>
            <person name="Hornburger P."/>
            <person name="Mueller R.-W."/>
            <person name="Bruemmer F."/>
            <person name="Labrenz M."/>
            <person name="Spormann A.M."/>
            <person name="Op den Camp H."/>
            <person name="Overmann J."/>
            <person name="Amann R."/>
            <person name="Jetten M.S.M."/>
            <person name="Mascher T."/>
            <person name="Medema M.H."/>
            <person name="Devos D.P."/>
            <person name="Kaster A.-K."/>
            <person name="Ovreas L."/>
            <person name="Rohde M."/>
            <person name="Galperin M.Y."/>
            <person name="Jogler C."/>
        </authorList>
    </citation>
    <scope>NUCLEOTIDE SEQUENCE [LARGE SCALE GENOMIC DNA]</scope>
    <source>
        <strain evidence="2 3">TBK1r</strain>
    </source>
</reference>
<gene>
    <name evidence="2" type="ORF">TBK1r_53630</name>
</gene>
<organism evidence="2 3">
    <name type="scientific">Stieleria magnilauensis</name>
    <dbReference type="NCBI Taxonomy" id="2527963"/>
    <lineage>
        <taxon>Bacteria</taxon>
        <taxon>Pseudomonadati</taxon>
        <taxon>Planctomycetota</taxon>
        <taxon>Planctomycetia</taxon>
        <taxon>Pirellulales</taxon>
        <taxon>Pirellulaceae</taxon>
        <taxon>Stieleria</taxon>
    </lineage>
</organism>
<keyword evidence="3" id="KW-1185">Reference proteome</keyword>
<evidence type="ECO:0000313" key="3">
    <source>
        <dbReference type="Proteomes" id="UP000318081"/>
    </source>
</evidence>
<proteinExistence type="predicted"/>
<keyword evidence="1" id="KW-0812">Transmembrane</keyword>
<dbReference type="RefSeq" id="WP_145217349.1">
    <property type="nucleotide sequence ID" value="NZ_CP036432.1"/>
</dbReference>
<sequence>MKTNTQRNDSNDSRERRRWVLAAALGAMIPIVGQITTIQADEPFGHHNQYYEEDAWWDVSEWR</sequence>
<protein>
    <submittedName>
        <fullName evidence="2">Uncharacterized protein</fullName>
    </submittedName>
</protein>
<keyword evidence="1" id="KW-1133">Transmembrane helix</keyword>
<evidence type="ECO:0000313" key="2">
    <source>
        <dbReference type="EMBL" id="QDV86344.1"/>
    </source>
</evidence>
<dbReference type="EMBL" id="CP036432">
    <property type="protein sequence ID" value="QDV86344.1"/>
    <property type="molecule type" value="Genomic_DNA"/>
</dbReference>